<dbReference type="PANTHER" id="PTHR13019:SF7">
    <property type="entry name" value="GOLGI APPARATUS MEMBRANE PROTEIN TVP23"/>
    <property type="match status" value="1"/>
</dbReference>
<evidence type="ECO:0000256" key="4">
    <source>
        <dbReference type="ARBA" id="ARBA00013603"/>
    </source>
</evidence>
<dbReference type="STRING" id="1789683.A0A1X7R640"/>
<comment type="similarity">
    <text evidence="3 8">Belongs to the TVP23 family.</text>
</comment>
<keyword evidence="10" id="KW-1185">Reference proteome</keyword>
<comment type="subcellular location">
    <subcellularLocation>
        <location evidence="2 8">Golgi apparatus membrane</location>
        <topology evidence="2 8">Multi-pass membrane protein</topology>
    </subcellularLocation>
</comment>
<evidence type="ECO:0000256" key="5">
    <source>
        <dbReference type="ARBA" id="ARBA00022692"/>
    </source>
</evidence>
<evidence type="ECO:0000256" key="2">
    <source>
        <dbReference type="ARBA" id="ARBA00004653"/>
    </source>
</evidence>
<protein>
    <recommendedName>
        <fullName evidence="4 8">Golgi apparatus membrane protein TVP23</fullName>
    </recommendedName>
</protein>
<keyword evidence="5 8" id="KW-0812">Transmembrane</keyword>
<reference evidence="9 10" key="1">
    <citation type="submission" date="2017-04" db="EMBL/GenBank/DDBJ databases">
        <authorList>
            <person name="Afonso C.L."/>
            <person name="Miller P.J."/>
            <person name="Scott M.A."/>
            <person name="Spackman E."/>
            <person name="Goraichik I."/>
            <person name="Dimitrov K.M."/>
            <person name="Suarez D.L."/>
            <person name="Swayne D.E."/>
        </authorList>
    </citation>
    <scope>NUCLEOTIDE SEQUENCE [LARGE SCALE GENOMIC DNA]</scope>
</reference>
<evidence type="ECO:0000256" key="3">
    <source>
        <dbReference type="ARBA" id="ARBA00005467"/>
    </source>
</evidence>
<feature type="transmembrane region" description="Helical" evidence="8">
    <location>
        <begin position="108"/>
        <end position="126"/>
    </location>
</feature>
<comment type="function">
    <text evidence="1 8">Golgi membrane protein involved in vesicular trafficking.</text>
</comment>
<evidence type="ECO:0000256" key="1">
    <source>
        <dbReference type="ARBA" id="ARBA00003246"/>
    </source>
</evidence>
<dbReference type="GO" id="GO:0016192">
    <property type="term" value="P:vesicle-mediated transport"/>
    <property type="evidence" value="ECO:0007669"/>
    <property type="project" value="TreeGrafter"/>
</dbReference>
<evidence type="ECO:0000313" key="10">
    <source>
        <dbReference type="Proteomes" id="UP000196158"/>
    </source>
</evidence>
<dbReference type="PANTHER" id="PTHR13019">
    <property type="entry name" value="GOLGI APPARATUS MEMBRANE PROTEIN TVP23"/>
    <property type="match status" value="1"/>
</dbReference>
<keyword evidence="6 8" id="KW-1133">Transmembrane helix</keyword>
<organism evidence="9 10">
    <name type="scientific">Maudiozyma saulgeensis</name>
    <dbReference type="NCBI Taxonomy" id="1789683"/>
    <lineage>
        <taxon>Eukaryota</taxon>
        <taxon>Fungi</taxon>
        <taxon>Dikarya</taxon>
        <taxon>Ascomycota</taxon>
        <taxon>Saccharomycotina</taxon>
        <taxon>Saccharomycetes</taxon>
        <taxon>Saccharomycetales</taxon>
        <taxon>Saccharomycetaceae</taxon>
        <taxon>Maudiozyma</taxon>
    </lineage>
</organism>
<feature type="transmembrane region" description="Helical" evidence="8">
    <location>
        <begin position="133"/>
        <end position="151"/>
    </location>
</feature>
<feature type="transmembrane region" description="Helical" evidence="8">
    <location>
        <begin position="39"/>
        <end position="60"/>
    </location>
</feature>
<dbReference type="OrthoDB" id="2151161at2759"/>
<dbReference type="InterPro" id="IPR008564">
    <property type="entry name" value="TVP23-like"/>
</dbReference>
<evidence type="ECO:0000256" key="8">
    <source>
        <dbReference type="RuleBase" id="RU361206"/>
    </source>
</evidence>
<keyword evidence="7 8" id="KW-0472">Membrane</keyword>
<evidence type="ECO:0000256" key="6">
    <source>
        <dbReference type="ARBA" id="ARBA00022989"/>
    </source>
</evidence>
<keyword evidence="8" id="KW-0333">Golgi apparatus</keyword>
<accession>A0A1X7R640</accession>
<gene>
    <name evidence="9" type="ORF">KASA_0L01683G</name>
</gene>
<dbReference type="GO" id="GO:0000139">
    <property type="term" value="C:Golgi membrane"/>
    <property type="evidence" value="ECO:0007669"/>
    <property type="project" value="UniProtKB-SubCell"/>
</dbReference>
<evidence type="ECO:0000256" key="7">
    <source>
        <dbReference type="ARBA" id="ARBA00023136"/>
    </source>
</evidence>
<dbReference type="GO" id="GO:0009306">
    <property type="term" value="P:protein secretion"/>
    <property type="evidence" value="ECO:0007669"/>
    <property type="project" value="TreeGrafter"/>
</dbReference>
<dbReference type="AlphaFoldDB" id="A0A1X7R640"/>
<evidence type="ECO:0000313" key="9">
    <source>
        <dbReference type="EMBL" id="SMN21138.1"/>
    </source>
</evidence>
<dbReference type="Pfam" id="PF05832">
    <property type="entry name" value="DUF846"/>
    <property type="match status" value="1"/>
</dbReference>
<proteinExistence type="inferred from homology"/>
<name>A0A1X7R640_9SACH</name>
<sequence>MEHIKGFYNTILKSSHPITLSLHLAGKAFPLVFYMLGDWFTGFTAQFIVIILVLAFDFYFTKNISGRKLVQLRWWYDSTITRTTTFVFESYKQYPADGHVINPIDSKLFWWSMYLTPVVWLVFGLLCLLRLKLFYLLLVAVAVSLTGWNTYGFRCCDKWEPGHDVDSATDTWFQLPNFGGFENISRLANVQSFFQRTTGSSSV</sequence>
<dbReference type="Proteomes" id="UP000196158">
    <property type="component" value="Unassembled WGS sequence"/>
</dbReference>
<dbReference type="EMBL" id="FXLY01000007">
    <property type="protein sequence ID" value="SMN21138.1"/>
    <property type="molecule type" value="Genomic_DNA"/>
</dbReference>